<evidence type="ECO:0000313" key="2">
    <source>
        <dbReference type="EMBL" id="QSZ33286.1"/>
    </source>
</evidence>
<dbReference type="Proteomes" id="UP000672032">
    <property type="component" value="Chromosome 3"/>
</dbReference>
<dbReference type="AlphaFoldDB" id="A0A8A3PE02"/>
<evidence type="ECO:0008006" key="4">
    <source>
        <dbReference type="Google" id="ProtNLM"/>
    </source>
</evidence>
<proteinExistence type="predicted"/>
<keyword evidence="3" id="KW-1185">Reference proteome</keyword>
<sequence>MSLLFYKRPDYTDKANAPINATECQVYAARAKNSERKIPPGLTFEDVMENRSLPPCSLSDFMDFLVYIEHDAENLQFYLWYKDYVRRFEALPDHEKKLSPEWVPGPTELITLARDTEKNGGMKRTMATDANDFNNDNDMAYFDGDVKVQGGLPATISPRINCVFDSTIGSLTAPSALPISMSRGSRDISSQPDIKWQPFAIQPMRDEVNRVMRHYLAFNSDRELNLSHKDRALCLHALQNTTHPSVFLPAVTITEATLRGQSHPNFIRWSICNGNQPRVFFVRTMGVSCSIIGFVMAILLVLSSKSRWWRIFAGLQWFLGITVLIAAYKGLCIIMHQSHNRNLRPWEQILQHPTDEESGRYSDKISSQRRIQLATRSGDDPEKKMDSMSILERSSLSSFGPKNSTEEFEEKWGSVYRKKSLVRKIFDKTTWTQDENLRLLQDKIVIGAIAWSLIITVPLTAIFVALPKGNYY</sequence>
<dbReference type="SUPFAM" id="SSF48097">
    <property type="entry name" value="Regulator of G-protein signaling, RGS"/>
    <property type="match status" value="1"/>
</dbReference>
<feature type="transmembrane region" description="Helical" evidence="1">
    <location>
        <begin position="280"/>
        <end position="302"/>
    </location>
</feature>
<dbReference type="InterPro" id="IPR036305">
    <property type="entry name" value="RGS_sf"/>
</dbReference>
<name>A0A8A3PE02_9HELO</name>
<feature type="transmembrane region" description="Helical" evidence="1">
    <location>
        <begin position="308"/>
        <end position="328"/>
    </location>
</feature>
<keyword evidence="1" id="KW-0472">Membrane</keyword>
<gene>
    <name evidence="2" type="ORF">DSL72_002874</name>
</gene>
<dbReference type="PANTHER" id="PTHR39466">
    <property type="entry name" value="RGS DOMAIN-CONTAINING PROTEIN"/>
    <property type="match status" value="1"/>
</dbReference>
<dbReference type="EMBL" id="CP063407">
    <property type="protein sequence ID" value="QSZ33286.1"/>
    <property type="molecule type" value="Genomic_DNA"/>
</dbReference>
<dbReference type="PANTHER" id="PTHR39466:SF1">
    <property type="entry name" value="RGS DOMAIN-CONTAINING PROTEIN"/>
    <property type="match status" value="1"/>
</dbReference>
<organism evidence="2 3">
    <name type="scientific">Monilinia vaccinii-corymbosi</name>
    <dbReference type="NCBI Taxonomy" id="61207"/>
    <lineage>
        <taxon>Eukaryota</taxon>
        <taxon>Fungi</taxon>
        <taxon>Dikarya</taxon>
        <taxon>Ascomycota</taxon>
        <taxon>Pezizomycotina</taxon>
        <taxon>Leotiomycetes</taxon>
        <taxon>Helotiales</taxon>
        <taxon>Sclerotiniaceae</taxon>
        <taxon>Monilinia</taxon>
    </lineage>
</organism>
<reference evidence="2" key="1">
    <citation type="submission" date="2020-10" db="EMBL/GenBank/DDBJ databases">
        <title>Genome Sequence of Monilinia vaccinii-corymbosi Sheds Light on Mummy Berry Disease Infection of Blueberry and Mating Type.</title>
        <authorList>
            <person name="Yow A.G."/>
            <person name="Zhang Y."/>
            <person name="Bansal K."/>
            <person name="Eacker S.M."/>
            <person name="Sullivan S."/>
            <person name="Liachko I."/>
            <person name="Cubeta M.A."/>
            <person name="Rollins J.A."/>
            <person name="Ashrafi H."/>
        </authorList>
    </citation>
    <scope>NUCLEOTIDE SEQUENCE</scope>
    <source>
        <strain evidence="2">RL-1</strain>
    </source>
</reference>
<dbReference type="OrthoDB" id="3232309at2759"/>
<keyword evidence="1" id="KW-1133">Transmembrane helix</keyword>
<keyword evidence="1" id="KW-0812">Transmembrane</keyword>
<feature type="transmembrane region" description="Helical" evidence="1">
    <location>
        <begin position="444"/>
        <end position="466"/>
    </location>
</feature>
<accession>A0A8A3PE02</accession>
<evidence type="ECO:0000313" key="3">
    <source>
        <dbReference type="Proteomes" id="UP000672032"/>
    </source>
</evidence>
<protein>
    <recommendedName>
        <fullName evidence="4">RGS domain-containing protein</fullName>
    </recommendedName>
</protein>
<evidence type="ECO:0000256" key="1">
    <source>
        <dbReference type="SAM" id="Phobius"/>
    </source>
</evidence>
<dbReference type="Gene3D" id="1.10.167.10">
    <property type="entry name" value="Regulator of G-protein Signalling 4, domain 2"/>
    <property type="match status" value="1"/>
</dbReference>
<dbReference type="InterPro" id="IPR044926">
    <property type="entry name" value="RGS_subdomain_2"/>
</dbReference>